<gene>
    <name evidence="7" type="primary">puuB</name>
    <name evidence="7" type="ORF">NCTC503_01786</name>
</gene>
<keyword evidence="5" id="KW-1015">Disulfide bond</keyword>
<dbReference type="InterPro" id="IPR005805">
    <property type="entry name" value="Rieske_Fe-S_prot_C"/>
</dbReference>
<dbReference type="Pfam" id="PF01266">
    <property type="entry name" value="DAO"/>
    <property type="match status" value="1"/>
</dbReference>
<name>A0A4U9RJ33_HATHI</name>
<dbReference type="InterPro" id="IPR017941">
    <property type="entry name" value="Rieske_2Fe-2S"/>
</dbReference>
<dbReference type="CDD" id="cd03477">
    <property type="entry name" value="Rieske_YhfW_C"/>
    <property type="match status" value="1"/>
</dbReference>
<dbReference type="EC" id="1.4.3.-" evidence="7"/>
<dbReference type="GO" id="GO:0046872">
    <property type="term" value="F:metal ion binding"/>
    <property type="evidence" value="ECO:0007669"/>
    <property type="project" value="UniProtKB-KW"/>
</dbReference>
<dbReference type="OrthoDB" id="9767869at2"/>
<dbReference type="Gene3D" id="3.50.50.60">
    <property type="entry name" value="FAD/NAD(P)-binding domain"/>
    <property type="match status" value="1"/>
</dbReference>
<dbReference type="SUPFAM" id="SSF50022">
    <property type="entry name" value="ISP domain"/>
    <property type="match status" value="1"/>
</dbReference>
<dbReference type="PRINTS" id="PR00162">
    <property type="entry name" value="RIESKE"/>
</dbReference>
<feature type="domain" description="Rieske" evidence="6">
    <location>
        <begin position="424"/>
        <end position="505"/>
    </location>
</feature>
<organism evidence="7 8">
    <name type="scientific">Hathewaya histolytica</name>
    <name type="common">Clostridium histolyticum</name>
    <dbReference type="NCBI Taxonomy" id="1498"/>
    <lineage>
        <taxon>Bacteria</taxon>
        <taxon>Bacillati</taxon>
        <taxon>Bacillota</taxon>
        <taxon>Clostridia</taxon>
        <taxon>Eubacteriales</taxon>
        <taxon>Clostridiaceae</taxon>
        <taxon>Hathewaya</taxon>
    </lineage>
</organism>
<dbReference type="GO" id="GO:0016020">
    <property type="term" value="C:membrane"/>
    <property type="evidence" value="ECO:0007669"/>
    <property type="project" value="InterPro"/>
</dbReference>
<dbReference type="GO" id="GO:0051537">
    <property type="term" value="F:2 iron, 2 sulfur cluster binding"/>
    <property type="evidence" value="ECO:0007669"/>
    <property type="project" value="UniProtKB-KW"/>
</dbReference>
<evidence type="ECO:0000313" key="8">
    <source>
        <dbReference type="Proteomes" id="UP000308489"/>
    </source>
</evidence>
<dbReference type="InterPro" id="IPR036188">
    <property type="entry name" value="FAD/NAD-bd_sf"/>
</dbReference>
<dbReference type="RefSeq" id="WP_138210400.1">
    <property type="nucleotide sequence ID" value="NZ_CBCRUQ010000019.1"/>
</dbReference>
<dbReference type="PANTHER" id="PTHR13847">
    <property type="entry name" value="SARCOSINE DEHYDROGENASE-RELATED"/>
    <property type="match status" value="1"/>
</dbReference>
<dbReference type="PANTHER" id="PTHR13847:SF274">
    <property type="entry name" value="RIESKE 2FE-2S IRON-SULFUR PROTEIN YHFW-RELATED"/>
    <property type="match status" value="1"/>
</dbReference>
<reference evidence="7 8" key="1">
    <citation type="submission" date="2019-05" db="EMBL/GenBank/DDBJ databases">
        <authorList>
            <consortium name="Pathogen Informatics"/>
        </authorList>
    </citation>
    <scope>NUCLEOTIDE SEQUENCE [LARGE SCALE GENOMIC DNA]</scope>
    <source>
        <strain evidence="7 8">NCTC503</strain>
    </source>
</reference>
<accession>A0A4U9RJ33</accession>
<dbReference type="Gene3D" id="3.30.9.10">
    <property type="entry name" value="D-Amino Acid Oxidase, subunit A, domain 2"/>
    <property type="match status" value="1"/>
</dbReference>
<evidence type="ECO:0000256" key="3">
    <source>
        <dbReference type="ARBA" id="ARBA00023004"/>
    </source>
</evidence>
<dbReference type="EMBL" id="LR590481">
    <property type="protein sequence ID" value="VTQ91338.1"/>
    <property type="molecule type" value="Genomic_DNA"/>
</dbReference>
<dbReference type="Proteomes" id="UP000308489">
    <property type="component" value="Chromosome 1"/>
</dbReference>
<sequence>MNIDNQMNFKNSPQSYWMASTDITDYPPLNEDINVDVAIIGGGIVGVSCAYMLQKEGLKVALLESNHIAQATTGHTTAKITSQHDIIYSKIQNQIGLELTKQYAEANESAISEIKKIADENNINCDYISQSAFIYTSEEDYIEKISQEAKIASTLGIKASYVEETPLPISIKGAVRFDNQAQFHPLKYVLGLTKVIHNNGVLIFEESRVIDITKDKNYILTTEQGKKVTSEKVIIASHYPFYNKHGMYFTRLFPERSYVVAIKAKEKYPGGMYINAEEPTRSLRAQSYENHELILVGGNSHKTGQCKDTLKQYEDLIDFANSTFTVEDIPFHWSTQDCMTLDGLPYVGHFTSDTPNLYIATGFGKWGMTNSIASSILLRDLIVKGESPWQDVYNPSRKNIIGSAKNFMTGNLSVAKNLIDGKLSTLPEHIELNKGEGKVLELEGKRAGAYKDEDGVLYLVNTTCTHMGCELNWNPAEKSWDCPCHGSRFSYKGEIIEGPAVRPLKFTNDVNTIEKLFKEDF</sequence>
<proteinExistence type="predicted"/>
<dbReference type="PROSITE" id="PS51296">
    <property type="entry name" value="RIESKE"/>
    <property type="match status" value="1"/>
</dbReference>
<dbReference type="GO" id="GO:0005737">
    <property type="term" value="C:cytoplasm"/>
    <property type="evidence" value="ECO:0007669"/>
    <property type="project" value="TreeGrafter"/>
</dbReference>
<dbReference type="InterPro" id="IPR036922">
    <property type="entry name" value="Rieske_2Fe-2S_sf"/>
</dbReference>
<protein>
    <submittedName>
        <fullName evidence="7">FAD dependent oxidoreductase</fullName>
        <ecNumber evidence="7">1.4.3.-</ecNumber>
    </submittedName>
</protein>
<evidence type="ECO:0000256" key="4">
    <source>
        <dbReference type="ARBA" id="ARBA00023014"/>
    </source>
</evidence>
<dbReference type="Pfam" id="PF00355">
    <property type="entry name" value="Rieske"/>
    <property type="match status" value="1"/>
</dbReference>
<evidence type="ECO:0000259" key="6">
    <source>
        <dbReference type="PROSITE" id="PS51296"/>
    </source>
</evidence>
<evidence type="ECO:0000256" key="1">
    <source>
        <dbReference type="ARBA" id="ARBA00022714"/>
    </source>
</evidence>
<dbReference type="FunFam" id="2.102.10.10:FF:000014">
    <property type="entry name" value="Oxidoreductase, FAD dependent"/>
    <property type="match status" value="1"/>
</dbReference>
<dbReference type="InterPro" id="IPR006076">
    <property type="entry name" value="FAD-dep_OxRdtase"/>
</dbReference>
<dbReference type="KEGG" id="hhw:NCTC503_01786"/>
<keyword evidence="3" id="KW-0408">Iron</keyword>
<dbReference type="Gene3D" id="2.102.10.10">
    <property type="entry name" value="Rieske [2Fe-2S] iron-sulphur domain"/>
    <property type="match status" value="1"/>
</dbReference>
<keyword evidence="7" id="KW-0560">Oxidoreductase</keyword>
<keyword evidence="2" id="KW-0479">Metal-binding</keyword>
<dbReference type="InterPro" id="IPR038010">
    <property type="entry name" value="YhfW_C"/>
</dbReference>
<dbReference type="GO" id="GO:0004497">
    <property type="term" value="F:monooxygenase activity"/>
    <property type="evidence" value="ECO:0007669"/>
    <property type="project" value="UniProtKB-ARBA"/>
</dbReference>
<keyword evidence="8" id="KW-1185">Reference proteome</keyword>
<keyword evidence="1" id="KW-0001">2Fe-2S</keyword>
<dbReference type="AlphaFoldDB" id="A0A4U9RJ33"/>
<evidence type="ECO:0000313" key="7">
    <source>
        <dbReference type="EMBL" id="VTQ91338.1"/>
    </source>
</evidence>
<evidence type="ECO:0000256" key="5">
    <source>
        <dbReference type="ARBA" id="ARBA00023157"/>
    </source>
</evidence>
<dbReference type="GO" id="GO:0016705">
    <property type="term" value="F:oxidoreductase activity, acting on paired donors, with incorporation or reduction of molecular oxygen"/>
    <property type="evidence" value="ECO:0007669"/>
    <property type="project" value="UniProtKB-ARBA"/>
</dbReference>
<dbReference type="SUPFAM" id="SSF51971">
    <property type="entry name" value="Nucleotide-binding domain"/>
    <property type="match status" value="1"/>
</dbReference>
<evidence type="ECO:0000256" key="2">
    <source>
        <dbReference type="ARBA" id="ARBA00022723"/>
    </source>
</evidence>
<keyword evidence="4" id="KW-0411">Iron-sulfur</keyword>